<gene>
    <name evidence="2" type="primary">LOC103506580</name>
</gene>
<dbReference type="InterPro" id="IPR036322">
    <property type="entry name" value="WD40_repeat_dom_sf"/>
</dbReference>
<dbReference type="AlphaFoldDB" id="A0A3Q0IST0"/>
<dbReference type="SMART" id="SM00320">
    <property type="entry name" value="WD40"/>
    <property type="match status" value="3"/>
</dbReference>
<dbReference type="GO" id="GO:0031464">
    <property type="term" value="C:Cul4A-RING E3 ubiquitin ligase complex"/>
    <property type="evidence" value="ECO:0007669"/>
    <property type="project" value="TreeGrafter"/>
</dbReference>
<dbReference type="GeneID" id="103506580"/>
<dbReference type="InterPro" id="IPR042238">
    <property type="entry name" value="Rad28/ERCC8/Ckn1/ATCSA-1"/>
</dbReference>
<protein>
    <submittedName>
        <fullName evidence="2">Uncharacterized protein LOC103506580 isoform X1</fullName>
    </submittedName>
</protein>
<accession>A0A3Q0IST0</accession>
<dbReference type="GO" id="GO:0006283">
    <property type="term" value="P:transcription-coupled nucleotide-excision repair"/>
    <property type="evidence" value="ECO:0007669"/>
    <property type="project" value="InterPro"/>
</dbReference>
<proteinExistence type="predicted"/>
<dbReference type="PANTHER" id="PTHR46202">
    <property type="entry name" value="DNA EXCISION REPAIR PROTEIN ERCC-8"/>
    <property type="match status" value="1"/>
</dbReference>
<evidence type="ECO:0000313" key="2">
    <source>
        <dbReference type="RefSeq" id="XP_026677410.1"/>
    </source>
</evidence>
<dbReference type="STRING" id="121845.A0A3Q0IST0"/>
<dbReference type="InterPro" id="IPR015943">
    <property type="entry name" value="WD40/YVTN_repeat-like_dom_sf"/>
</dbReference>
<dbReference type="GO" id="GO:0000109">
    <property type="term" value="C:nucleotide-excision repair complex"/>
    <property type="evidence" value="ECO:0007669"/>
    <property type="project" value="TreeGrafter"/>
</dbReference>
<reference evidence="2" key="1">
    <citation type="submission" date="2025-08" db="UniProtKB">
        <authorList>
            <consortium name="RefSeq"/>
        </authorList>
    </citation>
    <scope>IDENTIFICATION</scope>
</reference>
<dbReference type="RefSeq" id="XP_026677410.1">
    <property type="nucleotide sequence ID" value="XM_026821609.1"/>
</dbReference>
<dbReference type="Proteomes" id="UP000079169">
    <property type="component" value="Unplaced"/>
</dbReference>
<evidence type="ECO:0000313" key="1">
    <source>
        <dbReference type="Proteomes" id="UP000079169"/>
    </source>
</evidence>
<dbReference type="KEGG" id="dci:103506580"/>
<dbReference type="InterPro" id="IPR001680">
    <property type="entry name" value="WD40_rpt"/>
</dbReference>
<sequence>MIPMLYKRQLGLISDTNLKQKASNVRYKKLIPEMLSQSYITSMDMELSCNRYLLSSTSDGKLYLDDIVTNNCLDHESQPPIFQSQCSIETVKFMWDFETFSSSGWDKTLRIFDVENLKVIASHKFNHEISKHELNQRKCLCSVTGKKSCLLFDLKSQTVVMEIFQQDAQVTNLQWNEQNPNLLLIASENGLFLWDVRKPKKYLVKFKHPEEAILNQSSIFVGCLFTKDFSNVISFGTNGICFWDLHGELKADLHYYSESRFTRSIQMCLPSYPCKPELVFVPHKNNVLMVTLPHLEPFHCYKDSFKNITWIYNLPNSYNVITGSHCSETIIWKPKVKAKKWI</sequence>
<organism evidence="1 2">
    <name type="scientific">Diaphorina citri</name>
    <name type="common">Asian citrus psyllid</name>
    <dbReference type="NCBI Taxonomy" id="121845"/>
    <lineage>
        <taxon>Eukaryota</taxon>
        <taxon>Metazoa</taxon>
        <taxon>Ecdysozoa</taxon>
        <taxon>Arthropoda</taxon>
        <taxon>Hexapoda</taxon>
        <taxon>Insecta</taxon>
        <taxon>Pterygota</taxon>
        <taxon>Neoptera</taxon>
        <taxon>Paraneoptera</taxon>
        <taxon>Hemiptera</taxon>
        <taxon>Sternorrhyncha</taxon>
        <taxon>Psylloidea</taxon>
        <taxon>Psyllidae</taxon>
        <taxon>Diaphorininae</taxon>
        <taxon>Diaphorina</taxon>
    </lineage>
</organism>
<dbReference type="PaxDb" id="121845-A0A3Q0IST0"/>
<name>A0A3Q0IST0_DIACI</name>
<dbReference type="SUPFAM" id="SSF50978">
    <property type="entry name" value="WD40 repeat-like"/>
    <property type="match status" value="1"/>
</dbReference>
<keyword evidence="1" id="KW-1185">Reference proteome</keyword>
<dbReference type="GO" id="GO:0043161">
    <property type="term" value="P:proteasome-mediated ubiquitin-dependent protein catabolic process"/>
    <property type="evidence" value="ECO:0007669"/>
    <property type="project" value="TreeGrafter"/>
</dbReference>
<dbReference type="GO" id="GO:0000209">
    <property type="term" value="P:protein polyubiquitination"/>
    <property type="evidence" value="ECO:0007669"/>
    <property type="project" value="TreeGrafter"/>
</dbReference>
<dbReference type="Gene3D" id="2.130.10.10">
    <property type="entry name" value="YVTN repeat-like/Quinoprotein amine dehydrogenase"/>
    <property type="match status" value="1"/>
</dbReference>
<dbReference type="PANTHER" id="PTHR46202:SF1">
    <property type="entry name" value="DNA EXCISION REPAIR PROTEIN ERCC-8"/>
    <property type="match status" value="1"/>
</dbReference>